<dbReference type="HOGENOM" id="CLU_078556_0_1_1"/>
<dbReference type="PANTHER" id="PTHR42047">
    <property type="entry name" value="PROTEIN, PUTATIVE (AFU_ORTHOLOGUE AFUA_6G03560)-RELATED"/>
    <property type="match status" value="1"/>
</dbReference>
<dbReference type="AlphaFoldDB" id="D4DIE3"/>
<dbReference type="OrthoDB" id="5430620at2759"/>
<dbReference type="Proteomes" id="UP000008383">
    <property type="component" value="Unassembled WGS sequence"/>
</dbReference>
<evidence type="ECO:0000313" key="2">
    <source>
        <dbReference type="Proteomes" id="UP000008383"/>
    </source>
</evidence>
<comment type="caution">
    <text evidence="1">The sequence shown here is derived from an EMBL/GenBank/DDBJ whole genome shotgun (WGS) entry which is preliminary data.</text>
</comment>
<dbReference type="GeneID" id="9582098"/>
<proteinExistence type="predicted"/>
<reference evidence="2" key="1">
    <citation type="journal article" date="2011" name="Genome Biol.">
        <title>Comparative and functional genomics provide insights into the pathogenicity of dermatophytic fungi.</title>
        <authorList>
            <person name="Burmester A."/>
            <person name="Shelest E."/>
            <person name="Gloeckner G."/>
            <person name="Heddergott C."/>
            <person name="Schindler S."/>
            <person name="Staib P."/>
            <person name="Heidel A."/>
            <person name="Felder M."/>
            <person name="Petzold A."/>
            <person name="Szafranski K."/>
            <person name="Feuermann M."/>
            <person name="Pedruzzi I."/>
            <person name="Priebe S."/>
            <person name="Groth M."/>
            <person name="Winkler R."/>
            <person name="Li W."/>
            <person name="Kniemeyer O."/>
            <person name="Schroeckh V."/>
            <person name="Hertweck C."/>
            <person name="Hube B."/>
            <person name="White T.C."/>
            <person name="Platzer M."/>
            <person name="Guthke R."/>
            <person name="Heitman J."/>
            <person name="Woestemeyer J."/>
            <person name="Zipfel P.F."/>
            <person name="Monod M."/>
            <person name="Brakhage A.A."/>
        </authorList>
    </citation>
    <scope>NUCLEOTIDE SEQUENCE [LARGE SCALE GENOMIC DNA]</scope>
    <source>
        <strain evidence="2">HKI 0517</strain>
    </source>
</reference>
<sequence>MGAAYAFIYDERYMDRLYNLPPCLRSCRKKISVPRKPDARYILSSHTFWPKETKGVHNPDKMKASLITAFVLPLLALASPYLPTDPPANIEVTARHPGRENVDKLPMQAAGRAFWLGGSPATYCPEIVGDNCPPGNATVILGLNSMSVLVPGGQQMYVEPSGKLGFTQAHSAAIPPGSYVGGFAYKPLNKKSGSFYFGGWGATALMACPVPDSKYYQVFANIKNAMVPGGDVKKCVEFVGVAKEYKGTTPAAWQYT</sequence>
<accession>D4DIE3</accession>
<dbReference type="EMBL" id="ACYE01000406">
    <property type="protein sequence ID" value="EFE38295.1"/>
    <property type="molecule type" value="Genomic_DNA"/>
</dbReference>
<dbReference type="RefSeq" id="XP_003018940.1">
    <property type="nucleotide sequence ID" value="XM_003018894.1"/>
</dbReference>
<keyword evidence="2" id="KW-1185">Reference proteome</keyword>
<organism evidence="1 2">
    <name type="scientific">Trichophyton verrucosum (strain HKI 0517)</name>
    <dbReference type="NCBI Taxonomy" id="663202"/>
    <lineage>
        <taxon>Eukaryota</taxon>
        <taxon>Fungi</taxon>
        <taxon>Dikarya</taxon>
        <taxon>Ascomycota</taxon>
        <taxon>Pezizomycotina</taxon>
        <taxon>Eurotiomycetes</taxon>
        <taxon>Eurotiomycetidae</taxon>
        <taxon>Onygenales</taxon>
        <taxon>Arthrodermataceae</taxon>
        <taxon>Trichophyton</taxon>
    </lineage>
</organism>
<dbReference type="PANTHER" id="PTHR42047:SF1">
    <property type="entry name" value="PROTEIN, PUTATIVE (AFU_ORTHOLOGUE AFUA_6G03560)-RELATED"/>
    <property type="match status" value="1"/>
</dbReference>
<gene>
    <name evidence="1" type="ORF">TRV_06951</name>
</gene>
<dbReference type="KEGG" id="tve:TRV_06951"/>
<protein>
    <submittedName>
        <fullName evidence="1">IgE-binding protein</fullName>
    </submittedName>
</protein>
<name>D4DIE3_TRIVH</name>
<evidence type="ECO:0000313" key="1">
    <source>
        <dbReference type="EMBL" id="EFE38295.1"/>
    </source>
</evidence>
<dbReference type="InterPro" id="IPR052820">
    <property type="entry name" value="PhiA_domain"/>
</dbReference>